<sequence>MKAQSSERMDNAALIVKKPEMRSQFTRRISDIYCNHSAGDQNPEAFLPD</sequence>
<protein>
    <submittedName>
        <fullName evidence="1">Uncharacterized protein</fullName>
    </submittedName>
</protein>
<dbReference type="Proteomes" id="UP000018680">
    <property type="component" value="Chromosome"/>
</dbReference>
<dbReference type="KEGG" id="slr:L21SP2_2886"/>
<evidence type="ECO:0000313" key="2">
    <source>
        <dbReference type="Proteomes" id="UP000018680"/>
    </source>
</evidence>
<dbReference type="EMBL" id="CP006939">
    <property type="protein sequence ID" value="AHC16234.1"/>
    <property type="molecule type" value="Genomic_DNA"/>
</dbReference>
<dbReference type="HOGENOM" id="CLU_3140510_0_0_12"/>
<evidence type="ECO:0000313" key="1">
    <source>
        <dbReference type="EMBL" id="AHC16234.1"/>
    </source>
</evidence>
<dbReference type="AlphaFoldDB" id="V5WL08"/>
<name>V5WL08_9SPIO</name>
<proteinExistence type="predicted"/>
<reference evidence="1 2" key="1">
    <citation type="journal article" date="2015" name="Stand. Genomic Sci.">
        <title>Complete genome sequence and description of Salinispira pacifica gen. nov., sp. nov., a novel spirochaete isolated form a hypersaline microbial mat.</title>
        <authorList>
            <person name="Ben Hania W."/>
            <person name="Joseph M."/>
            <person name="Schumann P."/>
            <person name="Bunk B."/>
            <person name="Fiebig A."/>
            <person name="Sproer C."/>
            <person name="Klenk H.P."/>
            <person name="Fardeau M.L."/>
            <person name="Spring S."/>
        </authorList>
    </citation>
    <scope>NUCLEOTIDE SEQUENCE [LARGE SCALE GENOMIC DNA]</scope>
    <source>
        <strain evidence="1 2">L21-RPul-D2</strain>
    </source>
</reference>
<keyword evidence="2" id="KW-1185">Reference proteome</keyword>
<organism evidence="1 2">
    <name type="scientific">Salinispira pacifica</name>
    <dbReference type="NCBI Taxonomy" id="1307761"/>
    <lineage>
        <taxon>Bacteria</taxon>
        <taxon>Pseudomonadati</taxon>
        <taxon>Spirochaetota</taxon>
        <taxon>Spirochaetia</taxon>
        <taxon>Spirochaetales</taxon>
        <taxon>Spirochaetaceae</taxon>
        <taxon>Salinispira</taxon>
    </lineage>
</organism>
<gene>
    <name evidence="1" type="ORF">L21SP2_2886</name>
</gene>
<accession>V5WL08</accession>